<keyword evidence="3" id="KW-0804">Transcription</keyword>
<organism evidence="5 6">
    <name type="scientific">Geodermatophilus obscurus</name>
    <dbReference type="NCBI Taxonomy" id="1861"/>
    <lineage>
        <taxon>Bacteria</taxon>
        <taxon>Bacillati</taxon>
        <taxon>Actinomycetota</taxon>
        <taxon>Actinomycetes</taxon>
        <taxon>Geodermatophilales</taxon>
        <taxon>Geodermatophilaceae</taxon>
        <taxon>Geodermatophilus</taxon>
    </lineage>
</organism>
<dbReference type="SMART" id="SM00895">
    <property type="entry name" value="FCD"/>
    <property type="match status" value="1"/>
</dbReference>
<dbReference type="Gene3D" id="1.20.120.530">
    <property type="entry name" value="GntR ligand-binding domain-like"/>
    <property type="match status" value="1"/>
</dbReference>
<dbReference type="InterPro" id="IPR036390">
    <property type="entry name" value="WH_DNA-bd_sf"/>
</dbReference>
<dbReference type="EMBL" id="FRDM01000027">
    <property type="protein sequence ID" value="SHN85674.1"/>
    <property type="molecule type" value="Genomic_DNA"/>
</dbReference>
<dbReference type="SUPFAM" id="SSF48008">
    <property type="entry name" value="GntR ligand-binding domain-like"/>
    <property type="match status" value="1"/>
</dbReference>
<dbReference type="InterPro" id="IPR011711">
    <property type="entry name" value="GntR_C"/>
</dbReference>
<dbReference type="PROSITE" id="PS50949">
    <property type="entry name" value="HTH_GNTR"/>
    <property type="match status" value="1"/>
</dbReference>
<protein>
    <submittedName>
        <fullName evidence="5">Transcriptional regulator, GntR family</fullName>
    </submittedName>
</protein>
<dbReference type="RefSeq" id="WP_208983487.1">
    <property type="nucleotide sequence ID" value="NZ_FRDM01000027.1"/>
</dbReference>
<keyword evidence="1" id="KW-0805">Transcription regulation</keyword>
<dbReference type="PANTHER" id="PTHR43537">
    <property type="entry name" value="TRANSCRIPTIONAL REGULATOR, GNTR FAMILY"/>
    <property type="match status" value="1"/>
</dbReference>
<evidence type="ECO:0000256" key="1">
    <source>
        <dbReference type="ARBA" id="ARBA00023015"/>
    </source>
</evidence>
<dbReference type="SUPFAM" id="SSF46785">
    <property type="entry name" value="Winged helix' DNA-binding domain"/>
    <property type="match status" value="1"/>
</dbReference>
<keyword evidence="2" id="KW-0238">DNA-binding</keyword>
<dbReference type="Proteomes" id="UP000184428">
    <property type="component" value="Unassembled WGS sequence"/>
</dbReference>
<evidence type="ECO:0000256" key="3">
    <source>
        <dbReference type="ARBA" id="ARBA00023163"/>
    </source>
</evidence>
<dbReference type="InterPro" id="IPR000524">
    <property type="entry name" value="Tscrpt_reg_HTH_GntR"/>
</dbReference>
<name>A0A1M7URX4_9ACTN</name>
<gene>
    <name evidence="5" type="ORF">SAMN05660350_03804</name>
</gene>
<evidence type="ECO:0000256" key="2">
    <source>
        <dbReference type="ARBA" id="ARBA00023125"/>
    </source>
</evidence>
<dbReference type="GO" id="GO:0003677">
    <property type="term" value="F:DNA binding"/>
    <property type="evidence" value="ECO:0007669"/>
    <property type="project" value="UniProtKB-KW"/>
</dbReference>
<dbReference type="Gene3D" id="1.10.10.10">
    <property type="entry name" value="Winged helix-like DNA-binding domain superfamily/Winged helix DNA-binding domain"/>
    <property type="match status" value="1"/>
</dbReference>
<dbReference type="PRINTS" id="PR00035">
    <property type="entry name" value="HTHGNTR"/>
</dbReference>
<feature type="domain" description="HTH gntR-type" evidence="4">
    <location>
        <begin position="18"/>
        <end position="85"/>
    </location>
</feature>
<dbReference type="InterPro" id="IPR008920">
    <property type="entry name" value="TF_FadR/GntR_C"/>
</dbReference>
<dbReference type="PANTHER" id="PTHR43537:SF5">
    <property type="entry name" value="UXU OPERON TRANSCRIPTIONAL REGULATOR"/>
    <property type="match status" value="1"/>
</dbReference>
<sequence length="257" mass="28473">MTAVPDPVSSARRIAAPPSMSALAAEALREMVLSGDLKPGDRVVENRLTEALGVSRPPLREAMRVLEQEGLIVQTPRKGAVVAPVTPHDIYEIVSLREEIEQIAVRLGVPVRSQERLDRLRRAFADLEAAAEEEGAPRVVASSFAFHLAIVGLAGHRRLEDVYRSLSLQMRMCMAMNRRARAAIETARQDAARHRPLMELVEAGDVDGMAHTLAHHGQRTFLLSIEDDAPGHSPESRAWFARIHREEEEAMRRDGHA</sequence>
<evidence type="ECO:0000313" key="6">
    <source>
        <dbReference type="Proteomes" id="UP000184428"/>
    </source>
</evidence>
<dbReference type="AlphaFoldDB" id="A0A1M7URX4"/>
<evidence type="ECO:0000313" key="5">
    <source>
        <dbReference type="EMBL" id="SHN85674.1"/>
    </source>
</evidence>
<proteinExistence type="predicted"/>
<dbReference type="SMART" id="SM00345">
    <property type="entry name" value="HTH_GNTR"/>
    <property type="match status" value="1"/>
</dbReference>
<evidence type="ECO:0000259" key="4">
    <source>
        <dbReference type="PROSITE" id="PS50949"/>
    </source>
</evidence>
<dbReference type="CDD" id="cd07377">
    <property type="entry name" value="WHTH_GntR"/>
    <property type="match status" value="1"/>
</dbReference>
<dbReference type="GO" id="GO:0003700">
    <property type="term" value="F:DNA-binding transcription factor activity"/>
    <property type="evidence" value="ECO:0007669"/>
    <property type="project" value="InterPro"/>
</dbReference>
<dbReference type="Pfam" id="PF07729">
    <property type="entry name" value="FCD"/>
    <property type="match status" value="1"/>
</dbReference>
<dbReference type="InterPro" id="IPR036388">
    <property type="entry name" value="WH-like_DNA-bd_sf"/>
</dbReference>
<dbReference type="Pfam" id="PF00392">
    <property type="entry name" value="GntR"/>
    <property type="match status" value="1"/>
</dbReference>
<accession>A0A1M7URX4</accession>
<reference evidence="5 6" key="1">
    <citation type="submission" date="2016-12" db="EMBL/GenBank/DDBJ databases">
        <authorList>
            <person name="Song W.-J."/>
            <person name="Kurnit D.M."/>
        </authorList>
    </citation>
    <scope>NUCLEOTIDE SEQUENCE [LARGE SCALE GENOMIC DNA]</scope>
    <source>
        <strain evidence="5 6">DSM 43162</strain>
    </source>
</reference>